<dbReference type="AlphaFoldDB" id="A0A8J7F156"/>
<keyword evidence="2" id="KW-0812">Transmembrane</keyword>
<feature type="region of interest" description="Disordered" evidence="1">
    <location>
        <begin position="274"/>
        <end position="406"/>
    </location>
</feature>
<feature type="transmembrane region" description="Helical" evidence="2">
    <location>
        <begin position="196"/>
        <end position="215"/>
    </location>
</feature>
<gene>
    <name evidence="3" type="ORF">IQ247_15475</name>
</gene>
<feature type="compositionally biased region" description="Polar residues" evidence="1">
    <location>
        <begin position="303"/>
        <end position="358"/>
    </location>
</feature>
<keyword evidence="2" id="KW-1133">Transmembrane helix</keyword>
<accession>A0A8J7F156</accession>
<feature type="compositionally biased region" description="Polar residues" evidence="1">
    <location>
        <begin position="228"/>
        <end position="254"/>
    </location>
</feature>
<evidence type="ECO:0000256" key="2">
    <source>
        <dbReference type="SAM" id="Phobius"/>
    </source>
</evidence>
<dbReference type="Proteomes" id="UP000620559">
    <property type="component" value="Unassembled WGS sequence"/>
</dbReference>
<reference evidence="3" key="1">
    <citation type="submission" date="2020-10" db="EMBL/GenBank/DDBJ databases">
        <authorList>
            <person name="Castelo-Branco R."/>
            <person name="Eusebio N."/>
            <person name="Adriana R."/>
            <person name="Vieira A."/>
            <person name="Brugerolle De Fraissinette N."/>
            <person name="Rezende De Castro R."/>
            <person name="Schneider M.P."/>
            <person name="Vasconcelos V."/>
            <person name="Leao P.N."/>
        </authorList>
    </citation>
    <scope>NUCLEOTIDE SEQUENCE</scope>
    <source>
        <strain evidence="3">LEGE 06105</strain>
    </source>
</reference>
<feature type="compositionally biased region" description="Low complexity" evidence="1">
    <location>
        <begin position="359"/>
        <end position="380"/>
    </location>
</feature>
<evidence type="ECO:0000256" key="1">
    <source>
        <dbReference type="SAM" id="MobiDB-lite"/>
    </source>
</evidence>
<proteinExistence type="predicted"/>
<evidence type="ECO:0000313" key="4">
    <source>
        <dbReference type="Proteomes" id="UP000620559"/>
    </source>
</evidence>
<feature type="compositionally biased region" description="Polar residues" evidence="1">
    <location>
        <begin position="388"/>
        <end position="406"/>
    </location>
</feature>
<dbReference type="Pfam" id="PF14233">
    <property type="entry name" value="DUF4335"/>
    <property type="match status" value="1"/>
</dbReference>
<dbReference type="InterPro" id="IPR025569">
    <property type="entry name" value="DUF4335"/>
</dbReference>
<keyword evidence="2" id="KW-0472">Membrane</keyword>
<feature type="compositionally biased region" description="Low complexity" evidence="1">
    <location>
        <begin position="280"/>
        <end position="302"/>
    </location>
</feature>
<protein>
    <submittedName>
        <fullName evidence="3">DUF4335 domain-containing protein</fullName>
    </submittedName>
</protein>
<sequence length="538" mass="57585">MPLSNSVIRRYTPPTCTLEVLAQSSPLSRWMGKSVIKQVRFNLSFDDPRQPEKEKVVVQGDRDQLEALYTAVSSYVQEILQQSPENFWASRVKADSVNNTSETRAVEDVSNSEPDISSFRNEFASRGNGNIYLQPSSHLTHQLFLGSLASQVGNSSIQLSLLQLFDLATALDEYTTDVVAMPTVTQRRRNSLAIPAWAPVAAVLVLGLGLMPLTYQYANRLREQRQTGETVATANQEIGNDVSPTLLPTPNSVLTPLPNASPLPTLGSGLTVPNASLPSLTSPNPTLGLGTTPGSTLPPASTNPNSSLSNIPLLPDSSNLGGSTAIKPQTGGQTLSFNSNSPTAKTPGGNNSTLISPGNTNLPSTTRPLTSLPSLTNPSTPIIPIVPSKQSPASLQNNNQPSSLTNTAKLDSDLAAQLRDNRTAIPANNERKSTTTAAANSETLFDTNQVAEVRNYFKQRWQPPRGLTEPLQYSLTVGVDGALEQILPLGKAARDNVEKAGIPEIGQPFVSPSRNGQNVRVRAVFKPNGQVQAFPETD</sequence>
<keyword evidence="4" id="KW-1185">Reference proteome</keyword>
<name>A0A8J7F156_9CYAN</name>
<comment type="caution">
    <text evidence="3">The sequence shown here is derived from an EMBL/GenBank/DDBJ whole genome shotgun (WGS) entry which is preliminary data.</text>
</comment>
<feature type="region of interest" description="Disordered" evidence="1">
    <location>
        <begin position="228"/>
        <end position="260"/>
    </location>
</feature>
<dbReference type="EMBL" id="JADEWL010000048">
    <property type="protein sequence ID" value="MBE9214048.1"/>
    <property type="molecule type" value="Genomic_DNA"/>
</dbReference>
<evidence type="ECO:0000313" key="3">
    <source>
        <dbReference type="EMBL" id="MBE9214048.1"/>
    </source>
</evidence>
<dbReference type="RefSeq" id="WP_193921458.1">
    <property type="nucleotide sequence ID" value="NZ_JADEWL010000048.1"/>
</dbReference>
<organism evidence="3 4">
    <name type="scientific">Plectonema cf. radiosum LEGE 06105</name>
    <dbReference type="NCBI Taxonomy" id="945769"/>
    <lineage>
        <taxon>Bacteria</taxon>
        <taxon>Bacillati</taxon>
        <taxon>Cyanobacteriota</taxon>
        <taxon>Cyanophyceae</taxon>
        <taxon>Oscillatoriophycideae</taxon>
        <taxon>Oscillatoriales</taxon>
        <taxon>Microcoleaceae</taxon>
        <taxon>Plectonema</taxon>
    </lineage>
</organism>